<dbReference type="PANTHER" id="PTHR30572">
    <property type="entry name" value="MEMBRANE COMPONENT OF TRANSPORTER-RELATED"/>
    <property type="match status" value="1"/>
</dbReference>
<accession>A0A1F5FIJ3</accession>
<keyword evidence="3 7" id="KW-0812">Transmembrane</keyword>
<evidence type="ECO:0000259" key="8">
    <source>
        <dbReference type="Pfam" id="PF02687"/>
    </source>
</evidence>
<evidence type="ECO:0000256" key="3">
    <source>
        <dbReference type="ARBA" id="ARBA00022692"/>
    </source>
</evidence>
<dbReference type="InterPro" id="IPR003838">
    <property type="entry name" value="ABC3_permease_C"/>
</dbReference>
<dbReference type="Proteomes" id="UP000176682">
    <property type="component" value="Unassembled WGS sequence"/>
</dbReference>
<dbReference type="AlphaFoldDB" id="A0A1F5FIJ3"/>
<dbReference type="GO" id="GO:0022857">
    <property type="term" value="F:transmembrane transporter activity"/>
    <property type="evidence" value="ECO:0007669"/>
    <property type="project" value="TreeGrafter"/>
</dbReference>
<evidence type="ECO:0000256" key="5">
    <source>
        <dbReference type="ARBA" id="ARBA00023136"/>
    </source>
</evidence>
<keyword evidence="2" id="KW-1003">Cell membrane</keyword>
<keyword evidence="5 7" id="KW-0472">Membrane</keyword>
<dbReference type="PANTHER" id="PTHR30572:SF4">
    <property type="entry name" value="ABC TRANSPORTER PERMEASE YTRF"/>
    <property type="match status" value="1"/>
</dbReference>
<evidence type="ECO:0000256" key="1">
    <source>
        <dbReference type="ARBA" id="ARBA00004651"/>
    </source>
</evidence>
<feature type="transmembrane region" description="Helical" evidence="7">
    <location>
        <begin position="296"/>
        <end position="318"/>
    </location>
</feature>
<proteinExistence type="inferred from homology"/>
<organism evidence="9 10">
    <name type="scientific">Candidatus Collierbacteria bacterium RIFOXYB1_FULL_49_13</name>
    <dbReference type="NCBI Taxonomy" id="1817728"/>
    <lineage>
        <taxon>Bacteria</taxon>
        <taxon>Candidatus Collieribacteriota</taxon>
    </lineage>
</organism>
<evidence type="ECO:0000313" key="10">
    <source>
        <dbReference type="Proteomes" id="UP000176682"/>
    </source>
</evidence>
<feature type="domain" description="ABC3 transporter permease C-terminal" evidence="8">
    <location>
        <begin position="296"/>
        <end position="415"/>
    </location>
</feature>
<comment type="similarity">
    <text evidence="6">Belongs to the ABC-4 integral membrane protein family.</text>
</comment>
<evidence type="ECO:0000256" key="4">
    <source>
        <dbReference type="ARBA" id="ARBA00022989"/>
    </source>
</evidence>
<comment type="subcellular location">
    <subcellularLocation>
        <location evidence="1">Cell membrane</location>
        <topology evidence="1">Multi-pass membrane protein</topology>
    </subcellularLocation>
</comment>
<feature type="transmembrane region" description="Helical" evidence="7">
    <location>
        <begin position="339"/>
        <end position="364"/>
    </location>
</feature>
<gene>
    <name evidence="9" type="ORF">A2368_03435</name>
</gene>
<dbReference type="InterPro" id="IPR050250">
    <property type="entry name" value="Macrolide_Exporter_MacB"/>
</dbReference>
<feature type="transmembrane region" description="Helical" evidence="7">
    <location>
        <begin position="384"/>
        <end position="406"/>
    </location>
</feature>
<dbReference type="EMBL" id="MFAM01000020">
    <property type="protein sequence ID" value="OGD79468.1"/>
    <property type="molecule type" value="Genomic_DNA"/>
</dbReference>
<evidence type="ECO:0000313" key="9">
    <source>
        <dbReference type="EMBL" id="OGD79468.1"/>
    </source>
</evidence>
<dbReference type="Pfam" id="PF02687">
    <property type="entry name" value="FtsX"/>
    <property type="match status" value="1"/>
</dbReference>
<evidence type="ECO:0000256" key="7">
    <source>
        <dbReference type="SAM" id="Phobius"/>
    </source>
</evidence>
<dbReference type="GO" id="GO:0005886">
    <property type="term" value="C:plasma membrane"/>
    <property type="evidence" value="ECO:0007669"/>
    <property type="project" value="UniProtKB-SubCell"/>
</dbReference>
<feature type="transmembrane region" description="Helical" evidence="7">
    <location>
        <begin position="32"/>
        <end position="60"/>
    </location>
</feature>
<name>A0A1F5FIJ3_9BACT</name>
<evidence type="ECO:0000256" key="2">
    <source>
        <dbReference type="ARBA" id="ARBA00022475"/>
    </source>
</evidence>
<evidence type="ECO:0000256" key="6">
    <source>
        <dbReference type="ARBA" id="ARBA00038076"/>
    </source>
</evidence>
<reference evidence="9 10" key="1">
    <citation type="journal article" date="2016" name="Nat. Commun.">
        <title>Thousands of microbial genomes shed light on interconnected biogeochemical processes in an aquifer system.</title>
        <authorList>
            <person name="Anantharaman K."/>
            <person name="Brown C.T."/>
            <person name="Hug L.A."/>
            <person name="Sharon I."/>
            <person name="Castelle C.J."/>
            <person name="Probst A.J."/>
            <person name="Thomas B.C."/>
            <person name="Singh A."/>
            <person name="Wilkins M.J."/>
            <person name="Karaoz U."/>
            <person name="Brodie E.L."/>
            <person name="Williams K.H."/>
            <person name="Hubbard S.S."/>
            <person name="Banfield J.F."/>
        </authorList>
    </citation>
    <scope>NUCLEOTIDE SEQUENCE [LARGE SCALE GENOMIC DNA]</scope>
</reference>
<sequence length="423" mass="46272">MLSNLWRKIKKFFIFLKVGFVLASRDIRRTSVWTTGLITFVMMLTFLNLIVVRGILVGLIEGSIIANRDRMLGDVFIDPLSNKKYVDDTQAMVDFIWSLPETEAVSVRYTAGGRAEADYKDKVQREDITDSAGVIVAGIDPVAEDKATRLSEWVVDGEYLTPEDSDMVMVGSNILYRYTPIEDETIKTAAVGSRIRLLIGGAEKEVIIKGVVRTKAGGVDSRVFINSSQLREILGKQDLDANEIAIVLKSGADADGFKQVLVNNRFDSAGNIRTGAEALPKFVLDIQQTFNILGNVIGGIGLVVASITIFIVIFVNAITRRKYIGILKGIGVSGRAIELSYIIQSVVYAGGGIMAGMMVIYGLIKPYFDKNPIDFPFSDGILVADIPGVMLRAMVLFVATMIAGYIPARIVVKQNTLDAILGR</sequence>
<comment type="caution">
    <text evidence="9">The sequence shown here is derived from an EMBL/GenBank/DDBJ whole genome shotgun (WGS) entry which is preliminary data.</text>
</comment>
<keyword evidence="4 7" id="KW-1133">Transmembrane helix</keyword>
<protein>
    <recommendedName>
        <fullName evidence="8">ABC3 transporter permease C-terminal domain-containing protein</fullName>
    </recommendedName>
</protein>